<feature type="region of interest" description="Disordered" evidence="9">
    <location>
        <begin position="668"/>
        <end position="695"/>
    </location>
</feature>
<dbReference type="FunFam" id="2.30.30.570:FF:000002">
    <property type="entry name" value="Major vault protein-alpha"/>
    <property type="match status" value="1"/>
</dbReference>
<dbReference type="InterPro" id="IPR043179">
    <property type="entry name" value="Vault_2_sf"/>
</dbReference>
<feature type="domain" description="Major vault protein repeat" evidence="10">
    <location>
        <begin position="218"/>
        <end position="261"/>
    </location>
</feature>
<feature type="domain" description="Major vault protein repeat" evidence="13">
    <location>
        <begin position="466"/>
        <end position="527"/>
    </location>
</feature>
<dbReference type="FunFam" id="3.30.479.30:FF:000010">
    <property type="entry name" value="major vault protein-like"/>
    <property type="match status" value="1"/>
</dbReference>
<feature type="compositionally biased region" description="Basic and acidic residues" evidence="9">
    <location>
        <begin position="435"/>
        <end position="463"/>
    </location>
</feature>
<protein>
    <recommendedName>
        <fullName evidence="3">Major vault protein</fullName>
    </recommendedName>
</protein>
<evidence type="ECO:0000259" key="12">
    <source>
        <dbReference type="Pfam" id="PF17794"/>
    </source>
</evidence>
<feature type="compositionally biased region" description="Basic and acidic residues" evidence="9">
    <location>
        <begin position="671"/>
        <end position="695"/>
    </location>
</feature>
<dbReference type="Gene3D" id="3.30.479.30">
    <property type="entry name" value="Band 7 domain"/>
    <property type="match status" value="1"/>
</dbReference>
<feature type="repeat" description="MVP" evidence="8">
    <location>
        <begin position="386"/>
        <end position="438"/>
    </location>
</feature>
<dbReference type="InterPro" id="IPR039059">
    <property type="entry name" value="MVP"/>
</dbReference>
<dbReference type="PANTHER" id="PTHR14165:SF3">
    <property type="entry name" value="MAJOR VAULT PROTEIN"/>
    <property type="match status" value="1"/>
</dbReference>
<feature type="repeat" description="MVP" evidence="8">
    <location>
        <begin position="116"/>
        <end position="168"/>
    </location>
</feature>
<dbReference type="FunFam" id="2.30.30.560:FF:000001">
    <property type="entry name" value="major vault protein-like"/>
    <property type="match status" value="1"/>
</dbReference>
<dbReference type="Pfam" id="PF17796">
    <property type="entry name" value="Vault_4"/>
    <property type="match status" value="1"/>
</dbReference>
<dbReference type="InterPro" id="IPR040989">
    <property type="entry name" value="Vault_3"/>
</dbReference>
<feature type="repeat" description="MVP" evidence="8">
    <location>
        <begin position="329"/>
        <end position="385"/>
    </location>
</feature>
<dbReference type="Gene3D" id="2.30.30.570">
    <property type="match status" value="2"/>
</dbReference>
<dbReference type="EMBL" id="JW864299">
    <property type="protein sequence ID" value="AFO96816.1"/>
    <property type="molecule type" value="mRNA"/>
</dbReference>
<dbReference type="InterPro" id="IPR002499">
    <property type="entry name" value="Vault_N"/>
</dbReference>
<feature type="domain" description="Major vault protein repeat" evidence="10">
    <location>
        <begin position="325"/>
        <end position="370"/>
    </location>
</feature>
<evidence type="ECO:0000256" key="9">
    <source>
        <dbReference type="SAM" id="MobiDB-lite"/>
    </source>
</evidence>
<feature type="domain" description="Major vault protein repeat" evidence="10">
    <location>
        <begin position="112"/>
        <end position="153"/>
    </location>
</feature>
<dbReference type="CDD" id="cd08825">
    <property type="entry name" value="MVP_shoulder"/>
    <property type="match status" value="1"/>
</dbReference>
<evidence type="ECO:0000313" key="15">
    <source>
        <dbReference type="EMBL" id="AFO96816.1"/>
    </source>
</evidence>
<feature type="domain" description="Major vault protein shoulder" evidence="11">
    <location>
        <begin position="528"/>
        <end position="646"/>
    </location>
</feature>
<dbReference type="GO" id="GO:0005737">
    <property type="term" value="C:cytoplasm"/>
    <property type="evidence" value="ECO:0007669"/>
    <property type="project" value="UniProtKB-SubCell"/>
</dbReference>
<feature type="repeat" description="MVP" evidence="8">
    <location>
        <begin position="55"/>
        <end position="115"/>
    </location>
</feature>
<dbReference type="PANTHER" id="PTHR14165">
    <property type="entry name" value="MAJOR VAULT PROTEIN"/>
    <property type="match status" value="1"/>
</dbReference>
<reference evidence="15" key="1">
    <citation type="journal article" date="2014" name="Nature">
        <title>Elephant shark genome provides unique insights into gnathostome evolution.</title>
        <authorList>
            <consortium name="International Elephant Shark Genome Sequencing Consortium"/>
            <person name="Venkatesh B."/>
            <person name="Lee A.P."/>
            <person name="Ravi V."/>
            <person name="Maurya A.K."/>
            <person name="Lian M.M."/>
            <person name="Swann J.B."/>
            <person name="Ohta Y."/>
            <person name="Flajnik M.F."/>
            <person name="Sutoh Y."/>
            <person name="Kasahara M."/>
            <person name="Hoon S."/>
            <person name="Gangu V."/>
            <person name="Roy S.W."/>
            <person name="Irimia M."/>
            <person name="Korzh V."/>
            <person name="Kondrychyn I."/>
            <person name="Lim Z.W."/>
            <person name="Tay B.H."/>
            <person name="Tohari S."/>
            <person name="Kong K.W."/>
            <person name="Ho S."/>
            <person name="Lorente-Galdos B."/>
            <person name="Quilez J."/>
            <person name="Marques-Bonet T."/>
            <person name="Raney B.J."/>
            <person name="Ingham P.W."/>
            <person name="Tay A."/>
            <person name="Hillier L.W."/>
            <person name="Minx P."/>
            <person name="Boehm T."/>
            <person name="Wilson R.K."/>
            <person name="Brenner S."/>
            <person name="Warren W.C."/>
        </authorList>
    </citation>
    <scope>NUCLEOTIDE SEQUENCE</scope>
    <source>
        <tissue evidence="15">Intestine</tissue>
    </source>
</reference>
<feature type="domain" description="Major vault protein repeat" evidence="12">
    <location>
        <begin position="49"/>
        <end position="108"/>
    </location>
</feature>
<evidence type="ECO:0000259" key="11">
    <source>
        <dbReference type="Pfam" id="PF11978"/>
    </source>
</evidence>
<evidence type="ECO:0000259" key="10">
    <source>
        <dbReference type="Pfam" id="PF01505"/>
    </source>
</evidence>
<dbReference type="Gene3D" id="6.20.380.10">
    <property type="match status" value="1"/>
</dbReference>
<evidence type="ECO:0000256" key="6">
    <source>
        <dbReference type="ARBA" id="ARBA00023242"/>
    </source>
</evidence>
<dbReference type="Gene3D" id="2.30.30.560">
    <property type="match status" value="2"/>
</dbReference>
<feature type="repeat" description="MVP" evidence="8">
    <location>
        <begin position="169"/>
        <end position="221"/>
    </location>
</feature>
<evidence type="ECO:0000256" key="2">
    <source>
        <dbReference type="ARBA" id="ARBA00004496"/>
    </source>
</evidence>
<keyword evidence="4 8" id="KW-0963">Cytoplasm</keyword>
<evidence type="ECO:0000256" key="3">
    <source>
        <dbReference type="ARBA" id="ARBA00018296"/>
    </source>
</evidence>
<dbReference type="InterPro" id="IPR036013">
    <property type="entry name" value="Band_7/SPFH_dom_sf"/>
</dbReference>
<feature type="domain" description="Major vault protein repeat" evidence="12">
    <location>
        <begin position="272"/>
        <end position="321"/>
    </location>
</feature>
<dbReference type="GO" id="GO:1990904">
    <property type="term" value="C:ribonucleoprotein complex"/>
    <property type="evidence" value="ECO:0007669"/>
    <property type="project" value="UniProtKB-UniRule"/>
</dbReference>
<feature type="domain" description="Major vault protein repeat" evidence="10">
    <location>
        <begin position="165"/>
        <end position="206"/>
    </location>
</feature>
<evidence type="ECO:0000256" key="1">
    <source>
        <dbReference type="ARBA" id="ARBA00004123"/>
    </source>
</evidence>
<proteinExistence type="evidence at transcript level"/>
<accession>V9KG77</accession>
<feature type="region of interest" description="Disordered" evidence="9">
    <location>
        <begin position="432"/>
        <end position="463"/>
    </location>
</feature>
<dbReference type="InterPro" id="IPR041134">
    <property type="entry name" value="Vault_2"/>
</dbReference>
<feature type="repeat" description="MVP" evidence="8">
    <location>
        <begin position="222"/>
        <end position="276"/>
    </location>
</feature>
<comment type="subcellular location">
    <subcellularLocation>
        <location evidence="2 8">Cytoplasm</location>
    </subcellularLocation>
    <subcellularLocation>
        <location evidence="1">Nucleus</location>
    </subcellularLocation>
</comment>
<keyword evidence="7 8" id="KW-0687">Ribonucleoprotein</keyword>
<evidence type="ECO:0000259" key="14">
    <source>
        <dbReference type="Pfam" id="PF17796"/>
    </source>
</evidence>
<evidence type="ECO:0000256" key="8">
    <source>
        <dbReference type="PROSITE-ProRule" id="PRU00571"/>
    </source>
</evidence>
<dbReference type="InterPro" id="IPR043023">
    <property type="entry name" value="MVP_rep_sf"/>
</dbReference>
<feature type="domain" description="Major vault protein repeat" evidence="14">
    <location>
        <begin position="381"/>
        <end position="439"/>
    </location>
</feature>
<dbReference type="AlphaFoldDB" id="V9KG77"/>
<dbReference type="FunFam" id="2.30.30.550:FF:000001">
    <property type="entry name" value="major vault protein-like"/>
    <property type="match status" value="3"/>
</dbReference>
<dbReference type="InterPro" id="IPR041136">
    <property type="entry name" value="Vault_4"/>
</dbReference>
<dbReference type="PROSITE" id="PS51224">
    <property type="entry name" value="MVP"/>
    <property type="match status" value="7"/>
</dbReference>
<dbReference type="Gene3D" id="6.10.250.720">
    <property type="match status" value="1"/>
</dbReference>
<organism evidence="15">
    <name type="scientific">Callorhinchus milii</name>
    <name type="common">Ghost shark</name>
    <dbReference type="NCBI Taxonomy" id="7868"/>
    <lineage>
        <taxon>Eukaryota</taxon>
        <taxon>Metazoa</taxon>
        <taxon>Chordata</taxon>
        <taxon>Craniata</taxon>
        <taxon>Vertebrata</taxon>
        <taxon>Chondrichthyes</taxon>
        <taxon>Holocephali</taxon>
        <taxon>Chimaeriformes</taxon>
        <taxon>Callorhinchidae</taxon>
        <taxon>Callorhinchus</taxon>
    </lineage>
</organism>
<evidence type="ECO:0000256" key="5">
    <source>
        <dbReference type="ARBA" id="ARBA00022737"/>
    </source>
</evidence>
<sequence length="864" mass="96855">MTEETIIRIPPYHYIHVLEQNSNVARIESGPQTYIRQDNERVLFPPLAMVTVPPRCYCVIENPVLRDAEAAAVLDVWGQAKLQHGDREVRLTQDPFPLYPGETLLQGVTQLQVVRVNTALHLQCHRDFQDESGDQRKAGDEWLFEGPGTYIPRKEVDVFQTIQATVIRNNQAIRLRARKTTRDREGRERVTGEEWLVRRGGAYLPGVYEEVIDVVNAFILTEKLALHVRARQMFKDEGGRTRRTGEEWLITLSQTDAHIPDVNEEVLGEIGITTLTSRQYCTVLDPVNTDTDRKNQLGKKRVVKGERSFFLQPGERLESGIQEVFVLSEREGLVLRATEGFTDTDQDGEEVERRAGDLWMIRGAREYVPREEVEVVVRREAIPLDENEGIYVRDIRTGKVRAVLGQTYLLAEDEEMWEKVLPSNVESLLLAARDPVSDRGERERGGERGGGREGRAAPEPRDRTRVVTYRVPHNAAVQIYDYREKRARVVYGPELVALGPDEQFTVVSLSGDKPKRPNVVKTICLLLGPDFCTDVIVIETADHARLQLQLSYNWHFEVKDRGDQVEGTRLFSVLDFVGDACKAIASRIRGAVASVQFDDFHKNSARILRSAVFGLDPELKVRDSLRFPQNNLMVTSVDVQSVEPVDQRTRDALQRSVQLAIEITTNAQEATARHEAERLEQESRGRLERQRINDQAEAERARKELLELEALSSAVESTGAAKAEAQSKAEAAKIEGEGAVLQARLRAQALAIETDAEMERLAKAREGELKYLRDQDAQTVDRAGKLADIEIRKFQQMVESLGSATIREMASAGPELQVKLLQSLGLQSTLITDGSSPINLFTTAKGLLGLPTTSGTSLPGGGAE</sequence>
<feature type="repeat" description="MVP" evidence="8">
    <location>
        <begin position="278"/>
        <end position="328"/>
    </location>
</feature>
<dbReference type="InterPro" id="IPR041139">
    <property type="entry name" value="MVP_rep_dom"/>
</dbReference>
<evidence type="ECO:0000259" key="13">
    <source>
        <dbReference type="Pfam" id="PF17795"/>
    </source>
</evidence>
<dbReference type="Pfam" id="PF17795">
    <property type="entry name" value="Vault_3"/>
    <property type="match status" value="1"/>
</dbReference>
<dbReference type="Gene3D" id="2.30.30.620">
    <property type="match status" value="1"/>
</dbReference>
<dbReference type="Pfam" id="PF01505">
    <property type="entry name" value="Vault"/>
    <property type="match status" value="4"/>
</dbReference>
<evidence type="ECO:0000256" key="7">
    <source>
        <dbReference type="ARBA" id="ARBA00023274"/>
    </source>
</evidence>
<evidence type="ECO:0000256" key="4">
    <source>
        <dbReference type="ARBA" id="ARBA00022490"/>
    </source>
</evidence>
<name>V9KG77_CALMI</name>
<dbReference type="InterPro" id="IPR021870">
    <property type="entry name" value="MVP_shoulder"/>
</dbReference>
<dbReference type="PROSITE" id="PS50096">
    <property type="entry name" value="IQ"/>
    <property type="match status" value="1"/>
</dbReference>
<dbReference type="FunFam" id="2.30.30.560:FF:000002">
    <property type="entry name" value="Major vault protein-alpha"/>
    <property type="match status" value="1"/>
</dbReference>
<dbReference type="Pfam" id="PF11978">
    <property type="entry name" value="MVP_shoulder"/>
    <property type="match status" value="1"/>
</dbReference>
<keyword evidence="5" id="KW-0677">Repeat</keyword>
<dbReference type="FunFam" id="2.30.30.570:FF:000001">
    <property type="entry name" value="major vault protein-like"/>
    <property type="match status" value="1"/>
</dbReference>
<dbReference type="Pfam" id="PF17794">
    <property type="entry name" value="Vault_2"/>
    <property type="match status" value="2"/>
</dbReference>
<dbReference type="Gene3D" id="2.30.30.550">
    <property type="entry name" value="Major Vault Protein repeat"/>
    <property type="match status" value="4"/>
</dbReference>
<keyword evidence="6" id="KW-0539">Nucleus</keyword>
<dbReference type="GO" id="GO:0005634">
    <property type="term" value="C:nucleus"/>
    <property type="evidence" value="ECO:0007669"/>
    <property type="project" value="UniProtKB-SubCell"/>
</dbReference>